<evidence type="ECO:0000256" key="2">
    <source>
        <dbReference type="SAM" id="Phobius"/>
    </source>
</evidence>
<keyword evidence="5" id="KW-1185">Reference proteome</keyword>
<keyword evidence="2" id="KW-1133">Transmembrane helix</keyword>
<dbReference type="PANTHER" id="PTHR12286">
    <property type="entry name" value="SACCHAROPINE DEHYDROGENASE-LIKE OXIDOREDUCTASE"/>
    <property type="match status" value="1"/>
</dbReference>
<dbReference type="GO" id="GO:0005739">
    <property type="term" value="C:mitochondrion"/>
    <property type="evidence" value="ECO:0007669"/>
    <property type="project" value="TreeGrafter"/>
</dbReference>
<comment type="similarity">
    <text evidence="1">Belongs to the saccharopine dehydrogenase family.</text>
</comment>
<dbReference type="GO" id="GO:0009247">
    <property type="term" value="P:glycolipid biosynthetic process"/>
    <property type="evidence" value="ECO:0007669"/>
    <property type="project" value="TreeGrafter"/>
</dbReference>
<evidence type="ECO:0000313" key="4">
    <source>
        <dbReference type="EMBL" id="KAK9829269.1"/>
    </source>
</evidence>
<keyword evidence="2" id="KW-0472">Membrane</keyword>
<dbReference type="AlphaFoldDB" id="A0AAW1R6N5"/>
<keyword evidence="2" id="KW-0812">Transmembrane</keyword>
<dbReference type="PANTHER" id="PTHR12286:SF5">
    <property type="entry name" value="SACCHAROPINE DEHYDROGENASE-LIKE OXIDOREDUCTASE"/>
    <property type="match status" value="1"/>
</dbReference>
<dbReference type="Pfam" id="PF03435">
    <property type="entry name" value="Sacchrp_dh_NADP"/>
    <property type="match status" value="1"/>
</dbReference>
<reference evidence="4 5" key="1">
    <citation type="journal article" date="2024" name="Nat. Commun.">
        <title>Phylogenomics reveals the evolutionary origins of lichenization in chlorophyte algae.</title>
        <authorList>
            <person name="Puginier C."/>
            <person name="Libourel C."/>
            <person name="Otte J."/>
            <person name="Skaloud P."/>
            <person name="Haon M."/>
            <person name="Grisel S."/>
            <person name="Petersen M."/>
            <person name="Berrin J.G."/>
            <person name="Delaux P.M."/>
            <person name="Dal Grande F."/>
            <person name="Keller J."/>
        </authorList>
    </citation>
    <scope>NUCLEOTIDE SEQUENCE [LARGE SCALE GENOMIC DNA]</scope>
    <source>
        <strain evidence="4 5">SAG 2043</strain>
    </source>
</reference>
<gene>
    <name evidence="4" type="ORF">WJX72_004892</name>
</gene>
<feature type="transmembrane region" description="Helical" evidence="2">
    <location>
        <begin position="287"/>
        <end position="306"/>
    </location>
</feature>
<dbReference type="GO" id="GO:0005886">
    <property type="term" value="C:plasma membrane"/>
    <property type="evidence" value="ECO:0007669"/>
    <property type="project" value="TreeGrafter"/>
</dbReference>
<dbReference type="SUPFAM" id="SSF51735">
    <property type="entry name" value="NAD(P)-binding Rossmann-fold domains"/>
    <property type="match status" value="1"/>
</dbReference>
<name>A0AAW1R6N5_9CHLO</name>
<dbReference type="GO" id="GO:0005811">
    <property type="term" value="C:lipid droplet"/>
    <property type="evidence" value="ECO:0007669"/>
    <property type="project" value="TreeGrafter"/>
</dbReference>
<dbReference type="Proteomes" id="UP001489004">
    <property type="component" value="Unassembled WGS sequence"/>
</dbReference>
<evidence type="ECO:0000259" key="3">
    <source>
        <dbReference type="Pfam" id="PF03435"/>
    </source>
</evidence>
<proteinExistence type="inferred from homology"/>
<comment type="caution">
    <text evidence="4">The sequence shown here is derived from an EMBL/GenBank/DDBJ whole genome shotgun (WGS) entry which is preliminary data.</text>
</comment>
<evidence type="ECO:0000313" key="5">
    <source>
        <dbReference type="Proteomes" id="UP001489004"/>
    </source>
</evidence>
<dbReference type="InterPro" id="IPR005097">
    <property type="entry name" value="Sacchrp_dh_NADP-bd"/>
</dbReference>
<organism evidence="4 5">
    <name type="scientific">[Myrmecia] bisecta</name>
    <dbReference type="NCBI Taxonomy" id="41462"/>
    <lineage>
        <taxon>Eukaryota</taxon>
        <taxon>Viridiplantae</taxon>
        <taxon>Chlorophyta</taxon>
        <taxon>core chlorophytes</taxon>
        <taxon>Trebouxiophyceae</taxon>
        <taxon>Trebouxiales</taxon>
        <taxon>Trebouxiaceae</taxon>
        <taxon>Myrmecia</taxon>
    </lineage>
</organism>
<evidence type="ECO:0000256" key="1">
    <source>
        <dbReference type="ARBA" id="ARBA00038048"/>
    </source>
</evidence>
<dbReference type="Gene3D" id="3.40.50.720">
    <property type="entry name" value="NAD(P)-binding Rossmann-like Domain"/>
    <property type="match status" value="1"/>
</dbReference>
<dbReference type="EMBL" id="JALJOR010000001">
    <property type="protein sequence ID" value="KAK9829269.1"/>
    <property type="molecule type" value="Genomic_DNA"/>
</dbReference>
<protein>
    <recommendedName>
        <fullName evidence="3">Saccharopine dehydrogenase NADP binding domain-containing protein</fullName>
    </recommendedName>
</protein>
<feature type="domain" description="Saccharopine dehydrogenase NADP binding" evidence="3">
    <location>
        <begin position="19"/>
        <end position="151"/>
    </location>
</feature>
<dbReference type="InterPro" id="IPR051276">
    <property type="entry name" value="Saccharopine_DH-like_oxidrdct"/>
</dbReference>
<sequence>MMDGSPAKNQADSLRPFHIVVWGATGFVGKLVCEHLARDYQGEGIQWALAGRNKSKLEAVREEISAIDPSLKTLDILLGDIKDEASLDALVSQTQVLLATAGPFARLATPLVAACVRNGTHYCDITGEIPWVRRMIQEHHEEAERKGVAVVHCCGYDSVPSDLGAFYMATHMKQMGKKCASVTTLVGPAKGTFSGGTLASLFGAFFEEPAEDRKAVADPYCLDPPNSRRGHDKADFWGVGYNRPTGKFTMPFLMQPVNTRIVRRSNALLGHAYGEEFRYSEAMEAPFVVAMLGALALFWAFLLFSIRPLHGLYRRLLPKVPGPSKELQRKGYWTHTLVAESQEEEGVAPAVVLGRVCGQRDPGYWETSRFLLEAGLCLALQKQDLEKSGLRRGGVLTPASAMGSRLIARLKRAGVTFEVQHNNSREE</sequence>
<dbReference type="InterPro" id="IPR036291">
    <property type="entry name" value="NAD(P)-bd_dom_sf"/>
</dbReference>
<accession>A0AAW1R6N5</accession>